<proteinExistence type="predicted"/>
<dbReference type="Proteomes" id="UP001194696">
    <property type="component" value="Unassembled WGS sequence"/>
</dbReference>
<feature type="compositionally biased region" description="Acidic residues" evidence="1">
    <location>
        <begin position="380"/>
        <end position="428"/>
    </location>
</feature>
<sequence length="904" mass="101160">RRYNREADVEEQEEASMVEMPKSPKSHEPSAVRLASQIYSSHAPQELIKIWKQKLSRRSKWDASFIESAVDVVVDRTRRDLRRSSKGVIGQVDPPLKRPAYQFPYNTVTQTNIEHVIDRGFLGSYADHAKPLTRLLEGVLYKDKSKSKSKSKGRGKRLHEDEDQNGNKDHNEHEHKDNGEDMAEDEESEVEDDVEEEEDVEKEDAKEEDVGMMDFVDIVESQKFVRLAQAVDADSDAEEEDAVNVEEKDKNDAPTRHRPHRNPVSVRGCIAAMLLFMTSQKCNVFQTVMGVFLHFTGCPTRVLDVLSSLGLSVSDEQVRKALANMTKDAMDQVKKAHHHQRINKLDTFDNGTAATVILIHNDEDCEKAEPDEKVEHDETSEYDERDPDNENDLDDENGSNDESDAVDESDTDDESGTDDESSADDEGRDSEHDEVGESDKANERCPSRPPIVVFRSDRLAAPSAIPALVVPIVEVDPLPVRKSITFQLQSMMIDESTIAGNLSVLETITDVGLGLARTWFAKLPNIIVAGDQMTVARLLSLLIHRAIDPDPFGSLSWVHPIPQLFHLRMTLCGTIFRTHYGENNTRGSLASFIALLRRKHLTKDSLNFKTADELLRLLFEALSLVLADFLTSNIGASEALDISQVADSIFDTIASLNSLMESPSPMILGRPCSTADINALLFLRDVAVYIELESAIKAGDIGRIRSILPTITLMMHGGGNTNYARELLRLLQGMRYTWTVEWERRVLSSMLVNPKGVAGGWMATDMYQETNNYLLKAVFAAKGPNMSWDYLRDYVSTNIRAFQEIARMFERAVGAKFHNPAHVRSSSELEVYNVKRAFQESGILTWKPSDDKRDFPDLMVDLQRAGGDKMGGGALAKFLASQIDHHGAAELEETEAAALYENVG</sequence>
<feature type="compositionally biased region" description="Basic and acidic residues" evidence="1">
    <location>
        <begin position="367"/>
        <end position="379"/>
    </location>
</feature>
<feature type="compositionally biased region" description="Basic residues" evidence="1">
    <location>
        <begin position="147"/>
        <end position="157"/>
    </location>
</feature>
<keyword evidence="4" id="KW-1185">Reference proteome</keyword>
<feature type="compositionally biased region" description="Acidic residues" evidence="1">
    <location>
        <begin position="180"/>
        <end position="202"/>
    </location>
</feature>
<feature type="region of interest" description="Disordered" evidence="1">
    <location>
        <begin position="146"/>
        <end position="211"/>
    </location>
</feature>
<feature type="non-terminal residue" evidence="3">
    <location>
        <position position="1"/>
    </location>
</feature>
<feature type="compositionally biased region" description="Basic and acidic residues" evidence="1">
    <location>
        <begin position="165"/>
        <end position="179"/>
    </location>
</feature>
<feature type="compositionally biased region" description="Basic and acidic residues" evidence="1">
    <location>
        <begin position="245"/>
        <end position="255"/>
    </location>
</feature>
<feature type="compositionally biased region" description="Acidic residues" evidence="1">
    <location>
        <begin position="235"/>
        <end position="244"/>
    </location>
</feature>
<feature type="region of interest" description="Disordered" evidence="1">
    <location>
        <begin position="361"/>
        <end position="448"/>
    </location>
</feature>
<name>A0ABQ7JJD4_9FUNG</name>
<accession>A0ABQ7JJD4</accession>
<feature type="region of interest" description="Disordered" evidence="1">
    <location>
        <begin position="1"/>
        <end position="31"/>
    </location>
</feature>
<feature type="region of interest" description="Disordered" evidence="1">
    <location>
        <begin position="235"/>
        <end position="260"/>
    </location>
</feature>
<organism evidence="3 4">
    <name type="scientific">Linnemannia gamsii</name>
    <dbReference type="NCBI Taxonomy" id="64522"/>
    <lineage>
        <taxon>Eukaryota</taxon>
        <taxon>Fungi</taxon>
        <taxon>Fungi incertae sedis</taxon>
        <taxon>Mucoromycota</taxon>
        <taxon>Mortierellomycotina</taxon>
        <taxon>Mortierellomycetes</taxon>
        <taxon>Mortierellales</taxon>
        <taxon>Mortierellaceae</taxon>
        <taxon>Linnemannia</taxon>
    </lineage>
</organism>
<dbReference type="InterPro" id="IPR046496">
    <property type="entry name" value="DUF6589"/>
</dbReference>
<protein>
    <recommendedName>
        <fullName evidence="2">DUF6589 domain-containing protein</fullName>
    </recommendedName>
</protein>
<dbReference type="EMBL" id="JAAAIM010001751">
    <property type="protein sequence ID" value="KAG0276072.1"/>
    <property type="molecule type" value="Genomic_DNA"/>
</dbReference>
<evidence type="ECO:0000256" key="1">
    <source>
        <dbReference type="SAM" id="MobiDB-lite"/>
    </source>
</evidence>
<feature type="domain" description="DUF6589" evidence="2">
    <location>
        <begin position="474"/>
        <end position="820"/>
    </location>
</feature>
<feature type="compositionally biased region" description="Basic and acidic residues" evidence="1">
    <location>
        <begin position="429"/>
        <end position="446"/>
    </location>
</feature>
<reference evidence="3 4" key="1">
    <citation type="journal article" date="2020" name="Fungal Divers.">
        <title>Resolving the Mortierellaceae phylogeny through synthesis of multi-gene phylogenetics and phylogenomics.</title>
        <authorList>
            <person name="Vandepol N."/>
            <person name="Liber J."/>
            <person name="Desiro A."/>
            <person name="Na H."/>
            <person name="Kennedy M."/>
            <person name="Barry K."/>
            <person name="Grigoriev I.V."/>
            <person name="Miller A.N."/>
            <person name="O'Donnell K."/>
            <person name="Stajich J.E."/>
            <person name="Bonito G."/>
        </authorList>
    </citation>
    <scope>NUCLEOTIDE SEQUENCE [LARGE SCALE GENOMIC DNA]</scope>
    <source>
        <strain evidence="3 4">AD045</strain>
    </source>
</reference>
<dbReference type="Pfam" id="PF20231">
    <property type="entry name" value="DUF6589"/>
    <property type="match status" value="1"/>
</dbReference>
<gene>
    <name evidence="3" type="ORF">BGZ96_003488</name>
</gene>
<evidence type="ECO:0000313" key="3">
    <source>
        <dbReference type="EMBL" id="KAG0276072.1"/>
    </source>
</evidence>
<evidence type="ECO:0000313" key="4">
    <source>
        <dbReference type="Proteomes" id="UP001194696"/>
    </source>
</evidence>
<evidence type="ECO:0000259" key="2">
    <source>
        <dbReference type="Pfam" id="PF20231"/>
    </source>
</evidence>
<comment type="caution">
    <text evidence="3">The sequence shown here is derived from an EMBL/GenBank/DDBJ whole genome shotgun (WGS) entry which is preliminary data.</text>
</comment>